<proteinExistence type="predicted"/>
<dbReference type="RefSeq" id="WP_308702910.1">
    <property type="nucleotide sequence ID" value="NZ_AP027463.1"/>
</dbReference>
<evidence type="ECO:0000313" key="2">
    <source>
        <dbReference type="EMBL" id="MDQ7937136.1"/>
    </source>
</evidence>
<dbReference type="Pfam" id="PF13701">
    <property type="entry name" value="DDE_Tnp_1_4"/>
    <property type="match status" value="1"/>
</dbReference>
<organism evidence="2 3">
    <name type="scientific">Lactiplantibacillus brownii</name>
    <dbReference type="NCBI Taxonomy" id="3069269"/>
    <lineage>
        <taxon>Bacteria</taxon>
        <taxon>Bacillati</taxon>
        <taxon>Bacillota</taxon>
        <taxon>Bacilli</taxon>
        <taxon>Lactobacillales</taxon>
        <taxon>Lactobacillaceae</taxon>
        <taxon>Lactiplantibacillus</taxon>
    </lineage>
</organism>
<name>A0ABU1A884_9LACO</name>
<comment type="caution">
    <text evidence="2">The sequence shown here is derived from an EMBL/GenBank/DDBJ whole genome shotgun (WGS) entry which is preliminary data.</text>
</comment>
<reference evidence="2 3" key="1">
    <citation type="journal article" date="2023" name="Int. J. Syst. Evol. Microbiol.">
        <title>Lactiplantibacillus brownii sp. nov., a novel psychrotolerant species isolated from sauerkraut.</title>
        <authorList>
            <person name="Heng Y.C."/>
            <person name="Silvaraju S."/>
            <person name="Lee J.K.Y."/>
            <person name="Kittelmann S."/>
        </authorList>
    </citation>
    <scope>NUCLEOTIDE SEQUENCE [LARGE SCALE GENOMIC DNA]</scope>
    <source>
        <strain evidence="2 3">WILCCON 0030</strain>
    </source>
</reference>
<feature type="domain" description="Transposase DDE" evidence="1">
    <location>
        <begin position="14"/>
        <end position="212"/>
    </location>
</feature>
<accession>A0ABU1A884</accession>
<dbReference type="EMBL" id="JAVCWF010000001">
    <property type="protein sequence ID" value="MDQ7937136.1"/>
    <property type="molecule type" value="Genomic_DNA"/>
</dbReference>
<evidence type="ECO:0000313" key="3">
    <source>
        <dbReference type="Proteomes" id="UP001227831"/>
    </source>
</evidence>
<evidence type="ECO:0000259" key="1">
    <source>
        <dbReference type="Pfam" id="PF13701"/>
    </source>
</evidence>
<protein>
    <submittedName>
        <fullName evidence="2">Transposase</fullName>
    </submittedName>
</protein>
<dbReference type="InterPro" id="IPR025668">
    <property type="entry name" value="Tnp_DDE_dom"/>
</dbReference>
<keyword evidence="3" id="KW-1185">Reference proteome</keyword>
<sequence>MTTLHESMLFNKTGLKITNNGGDLTGDAGLVLIKEFMNQINFDNIIQQLLHIKDRRRSPKHTSVKIFTQHIFQIIAGYKHDAAANRLQYDRLYQLLLGQSKAVSQPTISRFFSRLTETNIQEFEAIIRQLGDFNLLDRNQQELIIDIDSTHADTFGKQENAAYNAHYQTEGYHPLLAFDAVSGVLLNVKQRPGNQYTSHGVREFLEPLLVHYQ</sequence>
<dbReference type="Proteomes" id="UP001227831">
    <property type="component" value="Unassembled WGS sequence"/>
</dbReference>
<gene>
    <name evidence="2" type="ORF">RA086_05775</name>
</gene>